<proteinExistence type="predicted"/>
<gene>
    <name evidence="1" type="ORF">GA0061103_5569</name>
</gene>
<evidence type="ECO:0000313" key="2">
    <source>
        <dbReference type="Proteomes" id="UP000199101"/>
    </source>
</evidence>
<dbReference type="STRING" id="410764.GA0061103_5569"/>
<dbReference type="OrthoDB" id="8372821at2"/>
<name>A0A1C3WIN4_9HYPH</name>
<organism evidence="1 2">
    <name type="scientific">Rhizobium multihospitium</name>
    <dbReference type="NCBI Taxonomy" id="410764"/>
    <lineage>
        <taxon>Bacteria</taxon>
        <taxon>Pseudomonadati</taxon>
        <taxon>Pseudomonadota</taxon>
        <taxon>Alphaproteobacteria</taxon>
        <taxon>Hyphomicrobiales</taxon>
        <taxon>Rhizobiaceae</taxon>
        <taxon>Rhizobium/Agrobacterium group</taxon>
        <taxon>Rhizobium</taxon>
    </lineage>
</organism>
<protein>
    <submittedName>
        <fullName evidence="1">Uncharacterized protein</fullName>
    </submittedName>
</protein>
<dbReference type="Proteomes" id="UP000199101">
    <property type="component" value="Unassembled WGS sequence"/>
</dbReference>
<dbReference type="AlphaFoldDB" id="A0A1C3WIN4"/>
<evidence type="ECO:0000313" key="1">
    <source>
        <dbReference type="EMBL" id="SCB39775.1"/>
    </source>
</evidence>
<keyword evidence="2" id="KW-1185">Reference proteome</keyword>
<sequence length="133" mass="14796">MLLDDSRFPLVFLREHEDDGSSIDEVLERNNQLESLLDKQTPFVLIADHSTHDHDDETPEERKAKALFFKRIKDRMRKYCLGLIVIEGHSPINAAARVAAAAASKALGFSVQFAADEEQAAAKGLLVLEKHAA</sequence>
<reference evidence="2" key="1">
    <citation type="submission" date="2016-08" db="EMBL/GenBank/DDBJ databases">
        <authorList>
            <person name="Varghese N."/>
            <person name="Submissions Spin"/>
        </authorList>
    </citation>
    <scope>NUCLEOTIDE SEQUENCE [LARGE SCALE GENOMIC DNA]</scope>
    <source>
        <strain evidence="2">HAMBI 2975</strain>
    </source>
</reference>
<dbReference type="EMBL" id="FMAG01000005">
    <property type="protein sequence ID" value="SCB39775.1"/>
    <property type="molecule type" value="Genomic_DNA"/>
</dbReference>
<accession>A0A1C3WIN4</accession>